<protein>
    <submittedName>
        <fullName evidence="1">Uncharacterized protein</fullName>
    </submittedName>
</protein>
<evidence type="ECO:0000313" key="1">
    <source>
        <dbReference type="EMBL" id="RQT26125.1"/>
    </source>
</evidence>
<proteinExistence type="predicted"/>
<name>A0A3N8QR12_9BURK</name>
<organism evidence="1 2">
    <name type="scientific">Burkholderia contaminans</name>
    <dbReference type="NCBI Taxonomy" id="488447"/>
    <lineage>
        <taxon>Bacteria</taxon>
        <taxon>Pseudomonadati</taxon>
        <taxon>Pseudomonadota</taxon>
        <taxon>Betaproteobacteria</taxon>
        <taxon>Burkholderiales</taxon>
        <taxon>Burkholderiaceae</taxon>
        <taxon>Burkholderia</taxon>
        <taxon>Burkholderia cepacia complex</taxon>
    </lineage>
</organism>
<accession>A0A3N8QR12</accession>
<evidence type="ECO:0000313" key="2">
    <source>
        <dbReference type="Proteomes" id="UP000269271"/>
    </source>
</evidence>
<gene>
    <name evidence="1" type="ORF">DF037_20770</name>
</gene>
<dbReference type="RefSeq" id="WP_124618591.1">
    <property type="nucleotide sequence ID" value="NZ_QTQX01000013.1"/>
</dbReference>
<sequence length="64" mass="6321">MAAFACDCGEELDEGVVSCSAIIPPATGEPGGVPTGHSLVIIATCPECGVQRAGVFSADDLTAI</sequence>
<dbReference type="Proteomes" id="UP000269271">
    <property type="component" value="Unassembled WGS sequence"/>
</dbReference>
<dbReference type="EMBL" id="QTQX01000013">
    <property type="protein sequence ID" value="RQT26125.1"/>
    <property type="molecule type" value="Genomic_DNA"/>
</dbReference>
<dbReference type="AlphaFoldDB" id="A0A3N8QR12"/>
<reference evidence="1 2" key="1">
    <citation type="submission" date="2018-08" db="EMBL/GenBank/DDBJ databases">
        <title>Comparative analysis of Burkholderia isolates from Puerto Rico.</title>
        <authorList>
            <person name="Hall C."/>
            <person name="Sahl J."/>
            <person name="Wagner D."/>
        </authorList>
    </citation>
    <scope>NUCLEOTIDE SEQUENCE [LARGE SCALE GENOMIC DNA]</scope>
    <source>
        <strain evidence="1 2">Bp9001</strain>
    </source>
</reference>
<comment type="caution">
    <text evidence="1">The sequence shown here is derived from an EMBL/GenBank/DDBJ whole genome shotgun (WGS) entry which is preliminary data.</text>
</comment>